<dbReference type="Gene3D" id="3.30.70.1230">
    <property type="entry name" value="Nucleotide cyclase"/>
    <property type="match status" value="1"/>
</dbReference>
<dbReference type="GO" id="GO:0004016">
    <property type="term" value="F:adenylate cyclase activity"/>
    <property type="evidence" value="ECO:0007669"/>
    <property type="project" value="UniProtKB-ARBA"/>
</dbReference>
<dbReference type="GO" id="GO:0004190">
    <property type="term" value="F:aspartic-type endopeptidase activity"/>
    <property type="evidence" value="ECO:0007669"/>
    <property type="project" value="InterPro"/>
</dbReference>
<feature type="transmembrane region" description="Helical" evidence="1">
    <location>
        <begin position="85"/>
        <end position="105"/>
    </location>
</feature>
<dbReference type="SUPFAM" id="SSF55073">
    <property type="entry name" value="Nucleotide cyclase"/>
    <property type="match status" value="1"/>
</dbReference>
<keyword evidence="1" id="KW-1133">Transmembrane helix</keyword>
<dbReference type="GO" id="GO:0035556">
    <property type="term" value="P:intracellular signal transduction"/>
    <property type="evidence" value="ECO:0007669"/>
    <property type="project" value="InterPro"/>
</dbReference>
<dbReference type="AlphaFoldDB" id="A0A1G5PRF7"/>
<evidence type="ECO:0000256" key="1">
    <source>
        <dbReference type="SAM" id="Phobius"/>
    </source>
</evidence>
<accession>A0A1G5PRF7</accession>
<dbReference type="Proteomes" id="UP000199648">
    <property type="component" value="Unassembled WGS sequence"/>
</dbReference>
<reference evidence="3 4" key="1">
    <citation type="submission" date="2016-10" db="EMBL/GenBank/DDBJ databases">
        <authorList>
            <person name="de Groot N.N."/>
        </authorList>
    </citation>
    <scope>NUCLEOTIDE SEQUENCE [LARGE SCALE GENOMIC DNA]</scope>
    <source>
        <strain evidence="3 4">HLD2</strain>
    </source>
</reference>
<dbReference type="CDD" id="cd07302">
    <property type="entry name" value="CHD"/>
    <property type="match status" value="1"/>
</dbReference>
<dbReference type="RefSeq" id="WP_092992444.1">
    <property type="nucleotide sequence ID" value="NZ_FMWD01000002.1"/>
</dbReference>
<sequence length="908" mass="101782">MRFAWIPLFVILLEIASKGLVVGPWGETVQQLAGDLGLQITTSHLPGSFVDYLRTGQSAEGWPLFGSLLVIFLLLFRLGRGFLNAAPLTGIGVHLATGGIFAQVIDQLFLGRILRLFQTDVSELTIAFGISDIAIFLGLSLLVYGLVQRQITPRVSVIKLKRGHEQYIEFGGFPRGIDNVHIDVLLSPLFMRTVHALTADLVPRYRKESRHGRSLLTRHQLRSLTEAYVPMVQAALVRISKSRQPAELNLLYTAIIKLIQQQIHAAIDHSLSQLGRPGSITLSSDGAAASARQYQHLYFQVCHCLFSALSRIETEKLAELRLSLFGSSRLLLVEAFNAPLLQAVSPNDDEVMVRYYLLLAHLDSEPNSFARIDSVLGPVFEPNSAALPALEPGVDTAGEPNDDKAGASCREYQRALNRPSVLMQPLNITALLDVRWTRDQIYQARQAKKKHRARSLRRQIRHQRLNLALLRNALEQNQLLTTILAAYEAAKLTDEGQANPTILHKTLDHPGGLSAIRKRLRTTPGLPPFRQLARSYLQIRRKARGDVTDTLLRFMRDFSAYRRDLKLFHDVQQAAAQVHLLTEEKDIRTSRSNRSLHEFLAPSEIEDQKAEIVSHAILKADVRGSTRITEELTRKRLNPATHFSRHFFDPVNKVVQRYGAEKVFIEGDAVILVFNEWDTPHGEHLAVSRACGMAVEMLHILEHQNKLLAGHGLPQLELGIGISFTDTPPRYLFDGDTRITISPAINRADRLSACAWALREWYGDTVLSTTHAAVYEPSPNALKVGQKEATDLVYNLNGIILEPSAFRKLTRELRLRPIENPILEYPGSKLHTARFPDREGSSHTLIIREAPVQIYDPEHQPFDAPFAESRRFYEVVYDGRIVQQLSTQLSRAAGSRNPSLPATGTIKQ</sequence>
<dbReference type="GO" id="GO:0016020">
    <property type="term" value="C:membrane"/>
    <property type="evidence" value="ECO:0007669"/>
    <property type="project" value="InterPro"/>
</dbReference>
<dbReference type="STRING" id="415747.SAMN03097708_00577"/>
<evidence type="ECO:0000313" key="4">
    <source>
        <dbReference type="Proteomes" id="UP000199648"/>
    </source>
</evidence>
<dbReference type="InterPro" id="IPR029787">
    <property type="entry name" value="Nucleotide_cyclase"/>
</dbReference>
<dbReference type="PROSITE" id="PS50125">
    <property type="entry name" value="GUANYLATE_CYCLASE_2"/>
    <property type="match status" value="1"/>
</dbReference>
<dbReference type="GO" id="GO:0009190">
    <property type="term" value="P:cyclic nucleotide biosynthetic process"/>
    <property type="evidence" value="ECO:0007669"/>
    <property type="project" value="InterPro"/>
</dbReference>
<feature type="domain" description="Guanylate cyclase" evidence="2">
    <location>
        <begin position="616"/>
        <end position="752"/>
    </location>
</feature>
<dbReference type="Pfam" id="PF01252">
    <property type="entry name" value="Peptidase_A8"/>
    <property type="match status" value="1"/>
</dbReference>
<evidence type="ECO:0000313" key="3">
    <source>
        <dbReference type="EMBL" id="SCZ51750.1"/>
    </source>
</evidence>
<feature type="transmembrane region" description="Helical" evidence="1">
    <location>
        <begin position="125"/>
        <end position="147"/>
    </location>
</feature>
<gene>
    <name evidence="3" type="ORF">SAMN03097708_00577</name>
</gene>
<protein>
    <submittedName>
        <fullName evidence="3">Signal peptidase (SPase) II</fullName>
    </submittedName>
</protein>
<dbReference type="InterPro" id="IPR001872">
    <property type="entry name" value="Peptidase_A8"/>
</dbReference>
<keyword evidence="4" id="KW-1185">Reference proteome</keyword>
<name>A0A1G5PRF7_9GAMM</name>
<proteinExistence type="predicted"/>
<dbReference type="SMR" id="A0A1G5PRF7"/>
<dbReference type="InterPro" id="IPR001054">
    <property type="entry name" value="A/G_cyclase"/>
</dbReference>
<dbReference type="OrthoDB" id="5751511at2"/>
<keyword evidence="1" id="KW-0472">Membrane</keyword>
<feature type="transmembrane region" description="Helical" evidence="1">
    <location>
        <begin position="61"/>
        <end position="78"/>
    </location>
</feature>
<dbReference type="EMBL" id="FMWD01000002">
    <property type="protein sequence ID" value="SCZ51750.1"/>
    <property type="molecule type" value="Genomic_DNA"/>
</dbReference>
<organism evidence="3 4">
    <name type="scientific">Thiohalomonas denitrificans</name>
    <dbReference type="NCBI Taxonomy" id="415747"/>
    <lineage>
        <taxon>Bacteria</taxon>
        <taxon>Pseudomonadati</taxon>
        <taxon>Pseudomonadota</taxon>
        <taxon>Gammaproteobacteria</taxon>
        <taxon>Thiohalomonadales</taxon>
        <taxon>Thiohalomonadaceae</taxon>
        <taxon>Thiohalomonas</taxon>
    </lineage>
</organism>
<evidence type="ECO:0000259" key="2">
    <source>
        <dbReference type="PROSITE" id="PS50125"/>
    </source>
</evidence>
<keyword evidence="1" id="KW-0812">Transmembrane</keyword>
<dbReference type="GO" id="GO:0006508">
    <property type="term" value="P:proteolysis"/>
    <property type="evidence" value="ECO:0007669"/>
    <property type="project" value="InterPro"/>
</dbReference>